<evidence type="ECO:0000256" key="1">
    <source>
        <dbReference type="ARBA" id="ARBA00008372"/>
    </source>
</evidence>
<dbReference type="InterPro" id="IPR036397">
    <property type="entry name" value="RNaseH_sf"/>
</dbReference>
<dbReference type="SUPFAM" id="SSF82708">
    <property type="entry name" value="R3H domain"/>
    <property type="match status" value="1"/>
</dbReference>
<dbReference type="InterPro" id="IPR012337">
    <property type="entry name" value="RNaseH-like_sf"/>
</dbReference>
<dbReference type="GO" id="GO:1990431">
    <property type="term" value="P:priRNA 3'-end processing"/>
    <property type="evidence" value="ECO:0007669"/>
    <property type="project" value="TreeGrafter"/>
</dbReference>
<dbReference type="SUPFAM" id="SSF53098">
    <property type="entry name" value="Ribonuclease H-like"/>
    <property type="match status" value="1"/>
</dbReference>
<feature type="non-terminal residue" evidence="2">
    <location>
        <position position="1"/>
    </location>
</feature>
<dbReference type="Pfam" id="PF04857">
    <property type="entry name" value="CAF1"/>
    <property type="match status" value="1"/>
</dbReference>
<sequence>MYDNEEKQFEKFSENTFAKNVDRFNFEETLQEIEQNINKANFISIDTEMTGLSSGLSNNLELYDSMESRYEKIKDSATKFQVLQYGLGLFFFNSLTKRYEVQAYNFYTFQNFHKNLGNEFKSAKNLIEKRHCFLSQAGSISFLSEQNFDFNRCFSRGINFLNKTEVNLVKQEVLGKERCDSPLLIIEEEDVRFVNKATEEISNWLQNSNSKSLQIDAPSSYHRRLLHEQVKLKYNGYCATEGKEGCVIVKKLTKEEKKNSLNNDLKFEVTLRQLIGFSQVIDLVVKSKKPVVGHNLYLDLCHTLHHFLEDLPSNFSEFKILVSKYFPLIFDTKFICTDPAVMEFFSNSNLGEASAAVRKSPFLNPLIESPFGEEGELHDASYDAYITGYLFLKLFGKILKFGLDEDGSREVDYNLEAVKTYNGKLFLMKSDYDCLNLFGEDDIPDRSNVFHLYDSPQKLNYSDLNKKFKNFGKIYFRPEQNQNKIFENGSSCNSVAHEVENKYNCFFKLRDTTKINSFKKSFGLCENGDDTDRLRNDEGELVEFDFKIETYESYLNRSRELSGCGERPKKRKRNLSLVIEDDLISETSETGKNDNCTF</sequence>
<dbReference type="GO" id="GO:0003723">
    <property type="term" value="F:RNA binding"/>
    <property type="evidence" value="ECO:0007669"/>
    <property type="project" value="TreeGrafter"/>
</dbReference>
<dbReference type="PANTHER" id="PTHR15092:SF22">
    <property type="entry name" value="POLY(A)-SPECIFIC RIBONUCLEASE PNLDC1"/>
    <property type="match status" value="1"/>
</dbReference>
<dbReference type="EMBL" id="JADGJW010000744">
    <property type="protein sequence ID" value="KAJ3213108.1"/>
    <property type="molecule type" value="Genomic_DNA"/>
</dbReference>
<dbReference type="GO" id="GO:0000175">
    <property type="term" value="F:3'-5'-RNA exonuclease activity"/>
    <property type="evidence" value="ECO:0007669"/>
    <property type="project" value="TreeGrafter"/>
</dbReference>
<proteinExistence type="inferred from homology"/>
<comment type="caution">
    <text evidence="2">The sequence shown here is derived from an EMBL/GenBank/DDBJ whole genome shotgun (WGS) entry which is preliminary data.</text>
</comment>
<dbReference type="GO" id="GO:1990432">
    <property type="term" value="P:siRNA 3'-end processing"/>
    <property type="evidence" value="ECO:0007669"/>
    <property type="project" value="TreeGrafter"/>
</dbReference>
<dbReference type="Gene3D" id="3.30.70.330">
    <property type="match status" value="1"/>
</dbReference>
<evidence type="ECO:0000313" key="2">
    <source>
        <dbReference type="EMBL" id="KAJ3213108.1"/>
    </source>
</evidence>
<organism evidence="2 3">
    <name type="scientific">Clydaea vesicula</name>
    <dbReference type="NCBI Taxonomy" id="447962"/>
    <lineage>
        <taxon>Eukaryota</taxon>
        <taxon>Fungi</taxon>
        <taxon>Fungi incertae sedis</taxon>
        <taxon>Chytridiomycota</taxon>
        <taxon>Chytridiomycota incertae sedis</taxon>
        <taxon>Chytridiomycetes</taxon>
        <taxon>Lobulomycetales</taxon>
        <taxon>Lobulomycetaceae</taxon>
        <taxon>Clydaea</taxon>
    </lineage>
</organism>
<keyword evidence="3" id="KW-1185">Reference proteome</keyword>
<dbReference type="PANTHER" id="PTHR15092">
    <property type="entry name" value="POLY A -SPECIFIC RIBONUCLEASE/TARGET OF EGR1, MEMBER 1"/>
    <property type="match status" value="1"/>
</dbReference>
<dbReference type="AlphaFoldDB" id="A0AAD5TWT2"/>
<dbReference type="GO" id="GO:0005634">
    <property type="term" value="C:nucleus"/>
    <property type="evidence" value="ECO:0007669"/>
    <property type="project" value="TreeGrafter"/>
</dbReference>
<dbReference type="InterPro" id="IPR051181">
    <property type="entry name" value="CAF1_poly(A)_ribonucleases"/>
</dbReference>
<dbReference type="Gene3D" id="3.30.1370.50">
    <property type="entry name" value="R3H-like domain"/>
    <property type="match status" value="1"/>
</dbReference>
<comment type="similarity">
    <text evidence="1">Belongs to the CAF1 family.</text>
</comment>
<evidence type="ECO:0000313" key="3">
    <source>
        <dbReference type="Proteomes" id="UP001211065"/>
    </source>
</evidence>
<dbReference type="GO" id="GO:0000289">
    <property type="term" value="P:nuclear-transcribed mRNA poly(A) tail shortening"/>
    <property type="evidence" value="ECO:0007669"/>
    <property type="project" value="TreeGrafter"/>
</dbReference>
<reference evidence="2" key="1">
    <citation type="submission" date="2020-05" db="EMBL/GenBank/DDBJ databases">
        <title>Phylogenomic resolution of chytrid fungi.</title>
        <authorList>
            <person name="Stajich J.E."/>
            <person name="Amses K."/>
            <person name="Simmons R."/>
            <person name="Seto K."/>
            <person name="Myers J."/>
            <person name="Bonds A."/>
            <person name="Quandt C.A."/>
            <person name="Barry K."/>
            <person name="Liu P."/>
            <person name="Grigoriev I."/>
            <person name="Longcore J.E."/>
            <person name="James T.Y."/>
        </authorList>
    </citation>
    <scope>NUCLEOTIDE SEQUENCE</scope>
    <source>
        <strain evidence="2">JEL0476</strain>
    </source>
</reference>
<protein>
    <submittedName>
        <fullName evidence="2">Uncharacterized protein</fullName>
    </submittedName>
</protein>
<dbReference type="InterPro" id="IPR036867">
    <property type="entry name" value="R3H_dom_sf"/>
</dbReference>
<name>A0AAD5TWT2_9FUNG</name>
<dbReference type="Proteomes" id="UP001211065">
    <property type="component" value="Unassembled WGS sequence"/>
</dbReference>
<dbReference type="Gene3D" id="3.30.420.10">
    <property type="entry name" value="Ribonuclease H-like superfamily/Ribonuclease H"/>
    <property type="match status" value="1"/>
</dbReference>
<dbReference type="InterPro" id="IPR006941">
    <property type="entry name" value="RNase_CAF1"/>
</dbReference>
<gene>
    <name evidence="2" type="ORF">HK099_007562</name>
</gene>
<dbReference type="InterPro" id="IPR012677">
    <property type="entry name" value="Nucleotide-bd_a/b_plait_sf"/>
</dbReference>
<accession>A0AAD5TWT2</accession>
<dbReference type="CDD" id="cd02325">
    <property type="entry name" value="R3H"/>
    <property type="match status" value="1"/>
</dbReference>